<protein>
    <recommendedName>
        <fullName evidence="4">DUF502 domain-containing protein</fullName>
    </recommendedName>
</protein>
<dbReference type="EMBL" id="CP022356">
    <property type="protein sequence ID" value="ASK79493.1"/>
    <property type="molecule type" value="Genomic_DNA"/>
</dbReference>
<gene>
    <name evidence="2" type="ORF">CF386_10560</name>
</gene>
<dbReference type="RefSeq" id="WP_089074401.1">
    <property type="nucleotide sequence ID" value="NZ_CBCSAM010000004.1"/>
</dbReference>
<feature type="transmembrane region" description="Helical" evidence="1">
    <location>
        <begin position="12"/>
        <end position="30"/>
    </location>
</feature>
<reference evidence="2 3" key="1">
    <citation type="journal article" date="2016" name="Int. J. Syst. Evol. Microbiol.">
        <title>Paraphotobacterium marinum gen. nov., sp. nov., a member of the family Vibrionaceae, isolated from surface seawater.</title>
        <authorList>
            <person name="Huang Z."/>
            <person name="Dong C."/>
            <person name="Shao Z."/>
        </authorList>
    </citation>
    <scope>NUCLEOTIDE SEQUENCE [LARGE SCALE GENOMIC DNA]</scope>
    <source>
        <strain evidence="2 3">NSCS20N07D</strain>
    </source>
</reference>
<evidence type="ECO:0000256" key="1">
    <source>
        <dbReference type="SAM" id="Phobius"/>
    </source>
</evidence>
<dbReference type="AlphaFoldDB" id="A0A220VHQ7"/>
<keyword evidence="1" id="KW-1133">Transmembrane helix</keyword>
<dbReference type="Proteomes" id="UP000242175">
    <property type="component" value="Chromosome small"/>
</dbReference>
<proteinExistence type="predicted"/>
<dbReference type="InterPro" id="IPR007462">
    <property type="entry name" value="COV1-like"/>
</dbReference>
<dbReference type="PANTHER" id="PTHR31876">
    <property type="entry name" value="COV-LIKE PROTEIN 1"/>
    <property type="match status" value="1"/>
</dbReference>
<sequence length="196" mass="22537">MIKKIWSGLINLLPMVILIWILYSIFVAFNNVGLMLLKTIHIHSLFPGEGFVITSFILIIFGLIFSFSPILWCYSKVEHLIIKFPIIKIVYNSIKDFTSLINNKDEHNQRQTVLVRQSNGTYMVGFLMSDETPKQINALNMEKELVPVLYQLSYQIAGITVLVDKKDLIPLEWSFEEAMKFNLTAGINPNKDDNSH</sequence>
<dbReference type="KEGG" id="pmai:CF386_10560"/>
<keyword evidence="1" id="KW-0472">Membrane</keyword>
<keyword evidence="3" id="KW-1185">Reference proteome</keyword>
<evidence type="ECO:0008006" key="4">
    <source>
        <dbReference type="Google" id="ProtNLM"/>
    </source>
</evidence>
<organism evidence="2 3">
    <name type="scientific">Paraphotobacterium marinum</name>
    <dbReference type="NCBI Taxonomy" id="1755811"/>
    <lineage>
        <taxon>Bacteria</taxon>
        <taxon>Pseudomonadati</taxon>
        <taxon>Pseudomonadota</taxon>
        <taxon>Gammaproteobacteria</taxon>
        <taxon>Vibrionales</taxon>
        <taxon>Vibrionaceae</taxon>
        <taxon>Paraphotobacterium</taxon>
    </lineage>
</organism>
<evidence type="ECO:0000313" key="2">
    <source>
        <dbReference type="EMBL" id="ASK79493.1"/>
    </source>
</evidence>
<feature type="transmembrane region" description="Helical" evidence="1">
    <location>
        <begin position="50"/>
        <end position="74"/>
    </location>
</feature>
<accession>A0A220VHQ7</accession>
<keyword evidence="1" id="KW-0812">Transmembrane</keyword>
<evidence type="ECO:0000313" key="3">
    <source>
        <dbReference type="Proteomes" id="UP000242175"/>
    </source>
</evidence>
<dbReference type="OrthoDB" id="5636623at2"/>
<dbReference type="PANTHER" id="PTHR31876:SF26">
    <property type="entry name" value="PROTEIN LIKE COV 2"/>
    <property type="match status" value="1"/>
</dbReference>
<name>A0A220VHQ7_9GAMM</name>
<dbReference type="Pfam" id="PF04367">
    <property type="entry name" value="DUF502"/>
    <property type="match status" value="1"/>
</dbReference>